<feature type="domain" description="Tyrosine-protein phosphatase" evidence="3">
    <location>
        <begin position="1"/>
        <end position="84"/>
    </location>
</feature>
<dbReference type="PANTHER" id="PTHR47244:SF1">
    <property type="entry name" value="PROTEIN-TYROSINE-PHOSPHATASE IBR5"/>
    <property type="match status" value="1"/>
</dbReference>
<evidence type="ECO:0000256" key="1">
    <source>
        <dbReference type="ARBA" id="ARBA00022801"/>
    </source>
</evidence>
<evidence type="ECO:0000259" key="3">
    <source>
        <dbReference type="PROSITE" id="PS50054"/>
    </source>
</evidence>
<keyword evidence="6" id="KW-1185">Reference proteome</keyword>
<gene>
    <name evidence="5" type="ORF">V6N11_041251</name>
</gene>
<sequence length="153" mass="17272">MRHFLFSGFSSITAEQCERDKARVLVHCMSGKNRSPAIVIAFLMKSKGWRLPQSYQWVKECRPSVDINQDMYQQLQEYEQKLFGSSNNNNPALLAFQPAGAPFNVGFSKVDDLVPVPVLVPAFGTPSSFAHMRLDFPQHKFTFGAGQTQKRNS</sequence>
<dbReference type="InterPro" id="IPR000387">
    <property type="entry name" value="Tyr_Pase_dom"/>
</dbReference>
<name>A0ABR2RKA7_9ROSI</name>
<dbReference type="Pfam" id="PF00782">
    <property type="entry name" value="DSPc"/>
    <property type="match status" value="1"/>
</dbReference>
<dbReference type="PROSITE" id="PS50054">
    <property type="entry name" value="TYR_PHOSPHATASE_DUAL"/>
    <property type="match status" value="1"/>
</dbReference>
<organism evidence="5 6">
    <name type="scientific">Hibiscus sabdariffa</name>
    <name type="common">roselle</name>
    <dbReference type="NCBI Taxonomy" id="183260"/>
    <lineage>
        <taxon>Eukaryota</taxon>
        <taxon>Viridiplantae</taxon>
        <taxon>Streptophyta</taxon>
        <taxon>Embryophyta</taxon>
        <taxon>Tracheophyta</taxon>
        <taxon>Spermatophyta</taxon>
        <taxon>Magnoliopsida</taxon>
        <taxon>eudicotyledons</taxon>
        <taxon>Gunneridae</taxon>
        <taxon>Pentapetalae</taxon>
        <taxon>rosids</taxon>
        <taxon>malvids</taxon>
        <taxon>Malvales</taxon>
        <taxon>Malvaceae</taxon>
        <taxon>Malvoideae</taxon>
        <taxon>Hibiscus</taxon>
    </lineage>
</organism>
<dbReference type="InterPro" id="IPR029021">
    <property type="entry name" value="Prot-tyrosine_phosphatase-like"/>
</dbReference>
<comment type="caution">
    <text evidence="5">The sequence shown here is derived from an EMBL/GenBank/DDBJ whole genome shotgun (WGS) entry which is preliminary data.</text>
</comment>
<protein>
    <submittedName>
        <fullName evidence="5">Uncharacterized protein</fullName>
    </submittedName>
</protein>
<dbReference type="InterPro" id="IPR000340">
    <property type="entry name" value="Dual-sp_phosphatase_cat-dom"/>
</dbReference>
<evidence type="ECO:0000313" key="6">
    <source>
        <dbReference type="Proteomes" id="UP001396334"/>
    </source>
</evidence>
<dbReference type="PROSITE" id="PS50056">
    <property type="entry name" value="TYR_PHOSPHATASE_2"/>
    <property type="match status" value="1"/>
</dbReference>
<dbReference type="EMBL" id="JBBPBN010000022">
    <property type="protein sequence ID" value="KAK9013234.1"/>
    <property type="molecule type" value="Genomic_DNA"/>
</dbReference>
<proteinExistence type="predicted"/>
<keyword evidence="2" id="KW-0904">Protein phosphatase</keyword>
<dbReference type="PROSITE" id="PS00383">
    <property type="entry name" value="TYR_PHOSPHATASE_1"/>
    <property type="match status" value="1"/>
</dbReference>
<reference evidence="5 6" key="1">
    <citation type="journal article" date="2024" name="G3 (Bethesda)">
        <title>Genome assembly of Hibiscus sabdariffa L. provides insights into metabolisms of medicinal natural products.</title>
        <authorList>
            <person name="Kim T."/>
        </authorList>
    </citation>
    <scope>NUCLEOTIDE SEQUENCE [LARGE SCALE GENOMIC DNA]</scope>
    <source>
        <strain evidence="5">TK-2024</strain>
        <tissue evidence="5">Old leaves</tissue>
    </source>
</reference>
<dbReference type="InterPro" id="IPR044212">
    <property type="entry name" value="IBR5-like"/>
</dbReference>
<evidence type="ECO:0000259" key="4">
    <source>
        <dbReference type="PROSITE" id="PS50056"/>
    </source>
</evidence>
<dbReference type="InterPro" id="IPR016130">
    <property type="entry name" value="Tyr_Pase_AS"/>
</dbReference>
<evidence type="ECO:0000313" key="5">
    <source>
        <dbReference type="EMBL" id="KAK9013234.1"/>
    </source>
</evidence>
<keyword evidence="1" id="KW-0378">Hydrolase</keyword>
<evidence type="ECO:0000256" key="2">
    <source>
        <dbReference type="ARBA" id="ARBA00022912"/>
    </source>
</evidence>
<dbReference type="Proteomes" id="UP001396334">
    <property type="component" value="Unassembled WGS sequence"/>
</dbReference>
<accession>A0ABR2RKA7</accession>
<dbReference type="Gene3D" id="3.90.190.10">
    <property type="entry name" value="Protein tyrosine phosphatase superfamily"/>
    <property type="match status" value="1"/>
</dbReference>
<dbReference type="InterPro" id="IPR020422">
    <property type="entry name" value="TYR_PHOSPHATASE_DUAL_dom"/>
</dbReference>
<dbReference type="SUPFAM" id="SSF52799">
    <property type="entry name" value="(Phosphotyrosine protein) phosphatases II"/>
    <property type="match status" value="1"/>
</dbReference>
<feature type="domain" description="Tyrosine specific protein phosphatases" evidence="4">
    <location>
        <begin position="3"/>
        <end position="73"/>
    </location>
</feature>
<dbReference type="PANTHER" id="PTHR47244">
    <property type="entry name" value="PROTEIN-TYROSINE-PHOSPHATASE IBR5"/>
    <property type="match status" value="1"/>
</dbReference>